<dbReference type="PRINTS" id="PR00129">
    <property type="entry name" value="CUTINASE"/>
</dbReference>
<feature type="active site" description="Nucleophile" evidence="10">
    <location>
        <position position="126"/>
    </location>
</feature>
<evidence type="ECO:0000256" key="11">
    <source>
        <dbReference type="PIRSR" id="PIRSR611150-2"/>
    </source>
</evidence>
<comment type="catalytic activity">
    <reaction evidence="9 12">
        <text>cutin + H2O = cutin monomers.</text>
        <dbReference type="EC" id="3.1.1.74"/>
    </reaction>
</comment>
<evidence type="ECO:0000256" key="1">
    <source>
        <dbReference type="ARBA" id="ARBA00004613"/>
    </source>
</evidence>
<comment type="function">
    <text evidence="12">Catalyzes the hydrolysis of complex carboxylic polyesters found in the cell wall of plants. Degrades cutin, a macromolecule that forms the structure of the plant cuticle.</text>
</comment>
<accession>A0A5N7CLU8</accession>
<evidence type="ECO:0000256" key="8">
    <source>
        <dbReference type="ARBA" id="ARBA00023157"/>
    </source>
</evidence>
<evidence type="ECO:0000313" key="13">
    <source>
        <dbReference type="EMBL" id="KAE8394453.1"/>
    </source>
</evidence>
<dbReference type="InterPro" id="IPR043579">
    <property type="entry name" value="CUTINASE_2"/>
</dbReference>
<keyword evidence="8 11" id="KW-1015">Disulfide bond</keyword>
<evidence type="ECO:0000256" key="2">
    <source>
        <dbReference type="ARBA" id="ARBA00007534"/>
    </source>
</evidence>
<dbReference type="GO" id="GO:0005576">
    <property type="term" value="C:extracellular region"/>
    <property type="evidence" value="ECO:0007669"/>
    <property type="project" value="UniProtKB-SubCell"/>
</dbReference>
<feature type="active site" evidence="10">
    <location>
        <position position="181"/>
    </location>
</feature>
<dbReference type="SUPFAM" id="SSF53474">
    <property type="entry name" value="alpha/beta-Hydrolases"/>
    <property type="match status" value="1"/>
</dbReference>
<feature type="disulfide bond" evidence="11">
    <location>
        <begin position="177"/>
        <end position="184"/>
    </location>
</feature>
<gene>
    <name evidence="13" type="ORF">BDV23DRAFT_179607</name>
</gene>
<reference evidence="13" key="1">
    <citation type="submission" date="2019-04" db="EMBL/GenBank/DDBJ databases">
        <title>Friends and foes A comparative genomics studyof 23 Aspergillus species from section Flavi.</title>
        <authorList>
            <consortium name="DOE Joint Genome Institute"/>
            <person name="Kjaerbolling I."/>
            <person name="Vesth T."/>
            <person name="Frisvad J.C."/>
            <person name="Nybo J.L."/>
            <person name="Theobald S."/>
            <person name="Kildgaard S."/>
            <person name="Isbrandt T."/>
            <person name="Kuo A."/>
            <person name="Sato A."/>
            <person name="Lyhne E.K."/>
            <person name="Kogle M.E."/>
            <person name="Wiebenga A."/>
            <person name="Kun R.S."/>
            <person name="Lubbers R.J."/>
            <person name="Makela M.R."/>
            <person name="Barry K."/>
            <person name="Chovatia M."/>
            <person name="Clum A."/>
            <person name="Daum C."/>
            <person name="Haridas S."/>
            <person name="He G."/>
            <person name="LaButti K."/>
            <person name="Lipzen A."/>
            <person name="Mondo S."/>
            <person name="Riley R."/>
            <person name="Salamov A."/>
            <person name="Simmons B.A."/>
            <person name="Magnuson J.K."/>
            <person name="Henrissat B."/>
            <person name="Mortensen U.H."/>
            <person name="Larsen T.O."/>
            <person name="Devries R.P."/>
            <person name="Grigoriev I.V."/>
            <person name="Machida M."/>
            <person name="Baker S.E."/>
            <person name="Andersen M.R."/>
        </authorList>
    </citation>
    <scope>NUCLEOTIDE SEQUENCE [LARGE SCALE GENOMIC DNA]</scope>
    <source>
        <strain evidence="13">IBT 14317</strain>
    </source>
</reference>
<evidence type="ECO:0000256" key="3">
    <source>
        <dbReference type="ARBA" id="ARBA00013095"/>
    </source>
</evidence>
<keyword evidence="5 12" id="KW-0964">Secreted</keyword>
<name>A0A5N7CLU8_PETAA</name>
<dbReference type="PROSITE" id="PS00155">
    <property type="entry name" value="CUTINASE_1"/>
    <property type="match status" value="1"/>
</dbReference>
<dbReference type="InterPro" id="IPR011150">
    <property type="entry name" value="Cutinase_monf"/>
</dbReference>
<dbReference type="GO" id="GO:0016052">
    <property type="term" value="P:carbohydrate catabolic process"/>
    <property type="evidence" value="ECO:0007669"/>
    <property type="project" value="TreeGrafter"/>
</dbReference>
<dbReference type="InterPro" id="IPR043580">
    <property type="entry name" value="CUTINASE_1"/>
</dbReference>
<feature type="chain" id="PRO_5031595695" description="Cutinase" evidence="12">
    <location>
        <begin position="17"/>
        <end position="214"/>
    </location>
</feature>
<dbReference type="OrthoDB" id="3225429at2759"/>
<feature type="active site" description="Proton donor/acceptor" evidence="10">
    <location>
        <position position="194"/>
    </location>
</feature>
<keyword evidence="6 12" id="KW-0732">Signal</keyword>
<dbReference type="InterPro" id="IPR029058">
    <property type="entry name" value="AB_hydrolase_fold"/>
</dbReference>
<evidence type="ECO:0000256" key="6">
    <source>
        <dbReference type="ARBA" id="ARBA00022729"/>
    </source>
</evidence>
<dbReference type="FunFam" id="3.40.50.1820:FF:000235">
    <property type="entry name" value="Cutinase 1"/>
    <property type="match status" value="1"/>
</dbReference>
<keyword evidence="4 12" id="KW-0719">Serine esterase</keyword>
<evidence type="ECO:0000256" key="5">
    <source>
        <dbReference type="ARBA" id="ARBA00022525"/>
    </source>
</evidence>
<protein>
    <recommendedName>
        <fullName evidence="3 12">Cutinase</fullName>
        <ecNumber evidence="3 12">3.1.1.74</ecNumber>
    </recommendedName>
</protein>
<evidence type="ECO:0000256" key="12">
    <source>
        <dbReference type="RuleBase" id="RU361263"/>
    </source>
</evidence>
<sequence>MNLRLLISTLAATAVASPVDLRGRQVTDGNELRDGPCKPITFIFARGSTEPGLLGISTGPAVCSRLKLSRVGDVACQGVGPRYRADLPSNALPEGTSQIAIAEAKELFELAASKCPDTQVVAGGYSQGSAVMAGSIRRLSANLQEKIKGVVLFGYTRNAQEHGQIPNFTQDKVKVYCAPGDLVCHGTLIVAPPHFTYVSDAGDASNFLLSKVSV</sequence>
<evidence type="ECO:0000256" key="7">
    <source>
        <dbReference type="ARBA" id="ARBA00022801"/>
    </source>
</evidence>
<evidence type="ECO:0000256" key="9">
    <source>
        <dbReference type="ARBA" id="ARBA00034045"/>
    </source>
</evidence>
<dbReference type="Pfam" id="PF01083">
    <property type="entry name" value="Cutinase"/>
    <property type="match status" value="1"/>
</dbReference>
<dbReference type="EC" id="3.1.1.74" evidence="3 12"/>
<comment type="similarity">
    <text evidence="2 12">Belongs to the cutinase family.</text>
</comment>
<evidence type="ECO:0000256" key="10">
    <source>
        <dbReference type="PIRSR" id="PIRSR611150-1"/>
    </source>
</evidence>
<dbReference type="InterPro" id="IPR000675">
    <property type="entry name" value="Cutinase/axe"/>
</dbReference>
<dbReference type="Gene3D" id="3.40.50.1820">
    <property type="entry name" value="alpha/beta hydrolase"/>
    <property type="match status" value="1"/>
</dbReference>
<feature type="signal peptide" evidence="12">
    <location>
        <begin position="1"/>
        <end position="16"/>
    </location>
</feature>
<keyword evidence="7 12" id="KW-0378">Hydrolase</keyword>
<dbReference type="EMBL" id="ML735223">
    <property type="protein sequence ID" value="KAE8394453.1"/>
    <property type="molecule type" value="Genomic_DNA"/>
</dbReference>
<dbReference type="PANTHER" id="PTHR48250:SF3">
    <property type="entry name" value="CUTINASE 1-RELATED"/>
    <property type="match status" value="1"/>
</dbReference>
<dbReference type="GO" id="GO:0050525">
    <property type="term" value="F:cutinase activity"/>
    <property type="evidence" value="ECO:0007669"/>
    <property type="project" value="UniProtKB-UniRule"/>
</dbReference>
<dbReference type="PROSITE" id="PS00931">
    <property type="entry name" value="CUTINASE_2"/>
    <property type="match status" value="1"/>
</dbReference>
<organism evidence="13">
    <name type="scientific">Petromyces alliaceus</name>
    <name type="common">Aspergillus alliaceus</name>
    <dbReference type="NCBI Taxonomy" id="209559"/>
    <lineage>
        <taxon>Eukaryota</taxon>
        <taxon>Fungi</taxon>
        <taxon>Dikarya</taxon>
        <taxon>Ascomycota</taxon>
        <taxon>Pezizomycotina</taxon>
        <taxon>Eurotiomycetes</taxon>
        <taxon>Eurotiomycetidae</taxon>
        <taxon>Eurotiales</taxon>
        <taxon>Aspergillaceae</taxon>
        <taxon>Aspergillus</taxon>
        <taxon>Aspergillus subgen. Circumdati</taxon>
    </lineage>
</organism>
<proteinExistence type="inferred from homology"/>
<feature type="disulfide bond" evidence="11">
    <location>
        <begin position="37"/>
        <end position="115"/>
    </location>
</feature>
<dbReference type="SMART" id="SM01110">
    <property type="entry name" value="Cutinase"/>
    <property type="match status" value="1"/>
</dbReference>
<comment type="subcellular location">
    <subcellularLocation>
        <location evidence="1 12">Secreted</location>
    </subcellularLocation>
</comment>
<dbReference type="Proteomes" id="UP000326877">
    <property type="component" value="Unassembled WGS sequence"/>
</dbReference>
<dbReference type="PANTHER" id="PTHR48250">
    <property type="entry name" value="CUTINASE 2-RELATED"/>
    <property type="match status" value="1"/>
</dbReference>
<dbReference type="AlphaFoldDB" id="A0A5N7CLU8"/>
<evidence type="ECO:0000256" key="4">
    <source>
        <dbReference type="ARBA" id="ARBA00022487"/>
    </source>
</evidence>